<evidence type="ECO:0000313" key="2">
    <source>
        <dbReference type="Proteomes" id="UP000034794"/>
    </source>
</evidence>
<dbReference type="Proteomes" id="UP000034794">
    <property type="component" value="Unassembled WGS sequence"/>
</dbReference>
<dbReference type="SUPFAM" id="SSF52402">
    <property type="entry name" value="Adenine nucleotide alpha hydrolases-like"/>
    <property type="match status" value="1"/>
</dbReference>
<accession>A0A0G1RS85</accession>
<reference evidence="1 2" key="1">
    <citation type="journal article" date="2015" name="Nature">
        <title>rRNA introns, odd ribosomes, and small enigmatic genomes across a large radiation of phyla.</title>
        <authorList>
            <person name="Brown C.T."/>
            <person name="Hug L.A."/>
            <person name="Thomas B.C."/>
            <person name="Sharon I."/>
            <person name="Castelle C.J."/>
            <person name="Singh A."/>
            <person name="Wilkins M.J."/>
            <person name="Williams K.H."/>
            <person name="Banfield J.F."/>
        </authorList>
    </citation>
    <scope>NUCLEOTIDE SEQUENCE [LARGE SCALE GENOMIC DNA]</scope>
</reference>
<gene>
    <name evidence="1" type="ORF">UX47_C0007G0057</name>
</gene>
<name>A0A0G1RS85_9BACT</name>
<sequence>MYRDYGVLYHPKLEIDERMEYIAGMARREQHSATISLSERNPFDLTMTDLRGVHRMAIEEPLMFGEGTSKETQDLMRSMMAAHMAGPMMPEKIQTNFPIHFPELLYELYEYYGHKKPRIEKLQAQIRPVIRKTNTEREEYDQATTHSGGLDSVYRIVKLLEQGETPLAVHLKNLNAKGNFRESMASEEQCKAWGVPYVSVRLRNGSGSSGFETMRTRDLLLALTVAVQAAPNKVKRVLLEGDMGSSKDYHFSENLNIWKWFNKVLKETGLDLEVVGVDAGDIETIGEVIELEKKLGFSILPMVQNCFSAAFQVGNNRRKWERETPKIAELSSYHWCGSCLKCRRMTLGRIYYADPRFRNITKEEISYFVTDTYKWLEKYQNNADLISKSFLTHLAALAT</sequence>
<dbReference type="EMBL" id="LCMI01000007">
    <property type="protein sequence ID" value="KKU32813.1"/>
    <property type="molecule type" value="Genomic_DNA"/>
</dbReference>
<comment type="caution">
    <text evidence="1">The sequence shown here is derived from an EMBL/GenBank/DDBJ whole genome shotgun (WGS) entry which is preliminary data.</text>
</comment>
<dbReference type="AlphaFoldDB" id="A0A0G1RS85"/>
<organism evidence="1 2">
    <name type="scientific">Candidatus Collierbacteria bacterium GW2011_GWA2_46_26</name>
    <dbReference type="NCBI Taxonomy" id="1618381"/>
    <lineage>
        <taxon>Bacteria</taxon>
        <taxon>Candidatus Collieribacteriota</taxon>
    </lineage>
</organism>
<protein>
    <submittedName>
        <fullName evidence="1">Uncharacterized protein</fullName>
    </submittedName>
</protein>
<evidence type="ECO:0000313" key="1">
    <source>
        <dbReference type="EMBL" id="KKU32813.1"/>
    </source>
</evidence>
<proteinExistence type="predicted"/>